<proteinExistence type="predicted"/>
<keyword evidence="2" id="KW-0808">Transferase</keyword>
<dbReference type="PANTHER" id="PTHR11236">
    <property type="entry name" value="AMINOBENZOATE/ANTHRANILATE SYNTHASE"/>
    <property type="match status" value="1"/>
</dbReference>
<evidence type="ECO:0000313" key="3">
    <source>
        <dbReference type="Proteomes" id="UP001325680"/>
    </source>
</evidence>
<organism evidence="2 3">
    <name type="scientific">Niabella yanshanensis</name>
    <dbReference type="NCBI Taxonomy" id="577386"/>
    <lineage>
        <taxon>Bacteria</taxon>
        <taxon>Pseudomonadati</taxon>
        <taxon>Bacteroidota</taxon>
        <taxon>Chitinophagia</taxon>
        <taxon>Chitinophagales</taxon>
        <taxon>Chitinophagaceae</taxon>
        <taxon>Niabella</taxon>
    </lineage>
</organism>
<sequence>MLNWLKQFNTFCFLDSSQYQGTYDFLVGAGEKTMFQSSETNALEAFQAFTARHRGWLFGHLGYELATVEKISHSAKADQLLFPDIFFFEPRILLVCKGNELTIEAQYPYKVFDAIEQSPFLVADTNKPLPPVQSRMTREAYIATIEQIKKHIQRGDCYEINFCQEFFIDDADVDPFSLFEKLNQKSPNPFSALYRLNDKWLLCASPERFIKKENGRIFSQPIKGTLRRTNSGNDLEKERQLLAESEKDRAENVMIVDLVRNDLSRICKEGSVQVDELFGIYSFPQVHQMISTISGTLSNSVDFKDIINATFPMGSMTGAPKVKVMQLIDHYEKSRRGIFSGALGYIQPGGDFDFNVVIRSIIYNQTTQYLSFQAGGGITIYSDAEKEWEESLLKAKAIKDVLSS</sequence>
<feature type="domain" description="Chorismate-utilising enzyme C-terminal" evidence="1">
    <location>
        <begin position="138"/>
        <end position="394"/>
    </location>
</feature>
<keyword evidence="2" id="KW-0032">Aminotransferase</keyword>
<evidence type="ECO:0000313" key="2">
    <source>
        <dbReference type="EMBL" id="WQD40785.1"/>
    </source>
</evidence>
<dbReference type="InterPro" id="IPR015890">
    <property type="entry name" value="Chorismate_C"/>
</dbReference>
<accession>A0ABZ0WDJ8</accession>
<dbReference type="PANTHER" id="PTHR11236:SF9">
    <property type="entry name" value="ANTHRANILATE SYNTHASE COMPONENT 1"/>
    <property type="match status" value="1"/>
</dbReference>
<dbReference type="GO" id="GO:0046820">
    <property type="term" value="F:4-amino-4-deoxychorismate synthase activity"/>
    <property type="evidence" value="ECO:0007669"/>
    <property type="project" value="UniProtKB-EC"/>
</dbReference>
<dbReference type="Gene3D" id="3.60.120.10">
    <property type="entry name" value="Anthranilate synthase"/>
    <property type="match status" value="1"/>
</dbReference>
<dbReference type="InterPro" id="IPR005801">
    <property type="entry name" value="ADC_synthase"/>
</dbReference>
<dbReference type="InterPro" id="IPR019999">
    <property type="entry name" value="Anth_synth_I-like"/>
</dbReference>
<dbReference type="EC" id="2.6.1.85" evidence="2"/>
<gene>
    <name evidence="2" type="primary">pabB</name>
    <name evidence="2" type="ORF">U0035_16010</name>
</gene>
<name>A0ABZ0WDJ8_9BACT</name>
<dbReference type="InterPro" id="IPR005802">
    <property type="entry name" value="ADC_synth_comp_1"/>
</dbReference>
<dbReference type="PRINTS" id="PR00095">
    <property type="entry name" value="ANTSNTHASEI"/>
</dbReference>
<protein>
    <submittedName>
        <fullName evidence="2">Aminodeoxychorismate synthase component I</fullName>
        <ecNumber evidence="2">2.6.1.85</ecNumber>
    </submittedName>
</protein>
<reference evidence="2 3" key="1">
    <citation type="submission" date="2023-12" db="EMBL/GenBank/DDBJ databases">
        <title>Genome sequencing and assembly of bacterial species from a model synthetic community.</title>
        <authorList>
            <person name="Hogle S.L."/>
        </authorList>
    </citation>
    <scope>NUCLEOTIDE SEQUENCE [LARGE SCALE GENOMIC DNA]</scope>
    <source>
        <strain evidence="2 3">HAMBI_3031</strain>
    </source>
</reference>
<evidence type="ECO:0000259" key="1">
    <source>
        <dbReference type="Pfam" id="PF00425"/>
    </source>
</evidence>
<dbReference type="Pfam" id="PF00425">
    <property type="entry name" value="Chorismate_bind"/>
    <property type="match status" value="1"/>
</dbReference>
<dbReference type="NCBIfam" id="TIGR00553">
    <property type="entry name" value="pabB"/>
    <property type="match status" value="1"/>
</dbReference>
<dbReference type="Proteomes" id="UP001325680">
    <property type="component" value="Chromosome"/>
</dbReference>
<dbReference type="RefSeq" id="WP_114793096.1">
    <property type="nucleotide sequence ID" value="NZ_CP139960.1"/>
</dbReference>
<dbReference type="SUPFAM" id="SSF56322">
    <property type="entry name" value="ADC synthase"/>
    <property type="match status" value="1"/>
</dbReference>
<dbReference type="EMBL" id="CP139960">
    <property type="protein sequence ID" value="WQD40785.1"/>
    <property type="molecule type" value="Genomic_DNA"/>
</dbReference>
<keyword evidence="3" id="KW-1185">Reference proteome</keyword>